<keyword evidence="10 19" id="KW-0547">Nucleotide-binding</keyword>
<evidence type="ECO:0000256" key="12">
    <source>
        <dbReference type="ARBA" id="ARBA00022832"/>
    </source>
</evidence>
<feature type="zinc finger region" description="C4-type" evidence="20">
    <location>
        <begin position="16"/>
        <end position="38"/>
    </location>
</feature>
<comment type="pathway">
    <text evidence="2 19">Lipid metabolism; malonyl-CoA biosynthesis; malonyl-CoA from acetyl-CoA: step 1/1.</text>
</comment>
<evidence type="ECO:0000256" key="1">
    <source>
        <dbReference type="ARBA" id="ARBA00004496"/>
    </source>
</evidence>
<accession>F8B0H8</accession>
<dbReference type="InterPro" id="IPR029045">
    <property type="entry name" value="ClpP/crotonase-like_dom_sf"/>
</dbReference>
<keyword evidence="14 19" id="KW-0067">ATP-binding</keyword>
<dbReference type="EC" id="2.1.3.15" evidence="19"/>
<evidence type="ECO:0000259" key="22">
    <source>
        <dbReference type="PROSITE" id="PS50980"/>
    </source>
</evidence>
<dbReference type="KEGG" id="fsy:FsymDg_2339"/>
<comment type="function">
    <text evidence="19">Component of the acetyl coenzyme A carboxylase (ACC) complex. First, biotin carboxylase catalyzes the carboxylation of biotin on its carrier protein (BCCP) and then the CO(2) group is transferred by the carboxyltransferase to acetyl-CoA to form malonyl-CoA.</text>
</comment>
<dbReference type="InterPro" id="IPR011763">
    <property type="entry name" value="COA_CT_C"/>
</dbReference>
<evidence type="ECO:0000259" key="23">
    <source>
        <dbReference type="PROSITE" id="PS50989"/>
    </source>
</evidence>
<feature type="binding site" evidence="20">
    <location>
        <position position="16"/>
    </location>
    <ligand>
        <name>Zn(2+)</name>
        <dbReference type="ChEBI" id="CHEBI:29105"/>
    </ligand>
</feature>
<dbReference type="InterPro" id="IPR001095">
    <property type="entry name" value="Acetyl_CoA_COase_a_su"/>
</dbReference>
<dbReference type="PROSITE" id="PS50989">
    <property type="entry name" value="COA_CT_CTER"/>
    <property type="match status" value="1"/>
</dbReference>
<dbReference type="GO" id="GO:0005524">
    <property type="term" value="F:ATP binding"/>
    <property type="evidence" value="ECO:0007669"/>
    <property type="project" value="UniProtKB-KW"/>
</dbReference>
<evidence type="ECO:0000256" key="7">
    <source>
        <dbReference type="ARBA" id="ARBA00022516"/>
    </source>
</evidence>
<evidence type="ECO:0000256" key="11">
    <source>
        <dbReference type="ARBA" id="ARBA00022771"/>
    </source>
</evidence>
<evidence type="ECO:0000256" key="17">
    <source>
        <dbReference type="ARBA" id="ARBA00025280"/>
    </source>
</evidence>
<evidence type="ECO:0000313" key="24">
    <source>
        <dbReference type="EMBL" id="AEH09727.1"/>
    </source>
</evidence>
<dbReference type="InterPro" id="IPR011762">
    <property type="entry name" value="COA_CT_N"/>
</dbReference>
<dbReference type="InterPro" id="IPR000438">
    <property type="entry name" value="Acetyl_CoA_COase_Trfase_b_su"/>
</dbReference>
<dbReference type="STRING" id="656024.FsymDg_2339"/>
<dbReference type="PRINTS" id="PR01069">
    <property type="entry name" value="ACCCTRFRASEA"/>
</dbReference>
<evidence type="ECO:0000256" key="2">
    <source>
        <dbReference type="ARBA" id="ARBA00004956"/>
    </source>
</evidence>
<evidence type="ECO:0000256" key="19">
    <source>
        <dbReference type="HAMAP-Rule" id="MF_00823"/>
    </source>
</evidence>
<dbReference type="PANTHER" id="PTHR42853">
    <property type="entry name" value="ACETYL-COENZYME A CARBOXYLASE CARBOXYL TRANSFERASE SUBUNIT ALPHA"/>
    <property type="match status" value="1"/>
</dbReference>
<evidence type="ECO:0000256" key="3">
    <source>
        <dbReference type="ARBA" id="ARBA00006276"/>
    </source>
</evidence>
<dbReference type="HAMAP" id="MF_01395">
    <property type="entry name" value="AcetylCoA_CT_beta"/>
    <property type="match status" value="1"/>
</dbReference>
<feature type="binding site" evidence="20">
    <location>
        <position position="19"/>
    </location>
    <ligand>
        <name>Zn(2+)</name>
        <dbReference type="ChEBI" id="CHEBI:29105"/>
    </ligand>
</feature>
<proteinExistence type="inferred from homology"/>
<evidence type="ECO:0000256" key="15">
    <source>
        <dbReference type="ARBA" id="ARBA00023098"/>
    </source>
</evidence>
<dbReference type="eggNOG" id="COG0825">
    <property type="taxonomic scope" value="Bacteria"/>
</dbReference>
<organism evidence="24 25">
    <name type="scientific">Candidatus Protofrankia datiscae</name>
    <dbReference type="NCBI Taxonomy" id="2716812"/>
    <lineage>
        <taxon>Bacteria</taxon>
        <taxon>Bacillati</taxon>
        <taxon>Actinomycetota</taxon>
        <taxon>Actinomycetes</taxon>
        <taxon>Frankiales</taxon>
        <taxon>Frankiaceae</taxon>
        <taxon>Protofrankia</taxon>
    </lineage>
</organism>
<dbReference type="PROSITE" id="PS50980">
    <property type="entry name" value="COA_CT_NTER"/>
    <property type="match status" value="1"/>
</dbReference>
<evidence type="ECO:0000256" key="16">
    <source>
        <dbReference type="ARBA" id="ARBA00023160"/>
    </source>
</evidence>
<dbReference type="SUPFAM" id="SSF52096">
    <property type="entry name" value="ClpP/crotonase"/>
    <property type="match status" value="2"/>
</dbReference>
<comment type="function">
    <text evidence="17 20">Component of the acetyl coenzyme A carboxylase (ACC) complex. Biotin carboxylase (BC) catalyzes the carboxylation of biotin on its carrier protein (BCCP) and then the CO(2) group is transferred by the transcarboxylase to acetyl-CoA to form malonyl-CoA.</text>
</comment>
<feature type="region of interest" description="Disordered" evidence="21">
    <location>
        <begin position="274"/>
        <end position="295"/>
    </location>
</feature>
<keyword evidence="8 19" id="KW-0808">Transferase</keyword>
<dbReference type="NCBIfam" id="NF041504">
    <property type="entry name" value="AccA_sub"/>
    <property type="match status" value="1"/>
</dbReference>
<evidence type="ECO:0000256" key="4">
    <source>
        <dbReference type="ARBA" id="ARBA00010284"/>
    </source>
</evidence>
<dbReference type="GO" id="GO:2001295">
    <property type="term" value="P:malonyl-CoA biosynthetic process"/>
    <property type="evidence" value="ECO:0007669"/>
    <property type="project" value="UniProtKB-UniRule"/>
</dbReference>
<comment type="cofactor">
    <cofactor evidence="20">
        <name>Zn(2+)</name>
        <dbReference type="ChEBI" id="CHEBI:29105"/>
    </cofactor>
    <text evidence="20">Binds 1 zinc ion per subunit.</text>
</comment>
<reference evidence="24 25" key="1">
    <citation type="submission" date="2011-05" db="EMBL/GenBank/DDBJ databases">
        <title>Complete sequence of chromosome of Frankia symbiont of Datisca glomerata.</title>
        <authorList>
            <consortium name="US DOE Joint Genome Institute"/>
            <person name="Lucas S."/>
            <person name="Han J."/>
            <person name="Lapidus A."/>
            <person name="Cheng J.-F."/>
            <person name="Goodwin L."/>
            <person name="Pitluck S."/>
            <person name="Peters L."/>
            <person name="Mikhailova N."/>
            <person name="Chertkov O."/>
            <person name="Teshima H."/>
            <person name="Han C."/>
            <person name="Tapia R."/>
            <person name="Land M."/>
            <person name="Hauser L."/>
            <person name="Kyrpides N."/>
            <person name="Ivanova N."/>
            <person name="Pagani I."/>
            <person name="Berry A."/>
            <person name="Pawlowski K."/>
            <person name="Persson T."/>
            <person name="Vanden Heuvel B."/>
            <person name="Benson D."/>
            <person name="Woyke T."/>
        </authorList>
    </citation>
    <scope>NUCLEOTIDE SEQUENCE [LARGE SCALE GENOMIC DNA]</scope>
    <source>
        <strain evidence="25">4085684</strain>
    </source>
</reference>
<feature type="binding site" evidence="20">
    <location>
        <position position="35"/>
    </location>
    <ligand>
        <name>Zn(2+)</name>
        <dbReference type="ChEBI" id="CHEBI:29105"/>
    </ligand>
</feature>
<keyword evidence="24" id="KW-0436">Ligase</keyword>
<evidence type="ECO:0000256" key="13">
    <source>
        <dbReference type="ARBA" id="ARBA00022833"/>
    </source>
</evidence>
<dbReference type="UniPathway" id="UPA00655">
    <property type="reaction ID" value="UER00711"/>
</dbReference>
<keyword evidence="12 19" id="KW-0276">Fatty acid metabolism</keyword>
<dbReference type="InterPro" id="IPR041010">
    <property type="entry name" value="Znf-ACC"/>
</dbReference>
<evidence type="ECO:0000256" key="20">
    <source>
        <dbReference type="HAMAP-Rule" id="MF_01395"/>
    </source>
</evidence>
<keyword evidence="16 19" id="KW-0275">Fatty acid biosynthesis</keyword>
<dbReference type="GO" id="GO:0003989">
    <property type="term" value="F:acetyl-CoA carboxylase activity"/>
    <property type="evidence" value="ECO:0007669"/>
    <property type="project" value="InterPro"/>
</dbReference>
<dbReference type="AlphaFoldDB" id="F8B0H8"/>
<dbReference type="GO" id="GO:0008270">
    <property type="term" value="F:zinc ion binding"/>
    <property type="evidence" value="ECO:0007669"/>
    <property type="project" value="UniProtKB-UniRule"/>
</dbReference>
<keyword evidence="9 20" id="KW-0479">Metal-binding</keyword>
<dbReference type="Proteomes" id="UP000001549">
    <property type="component" value="Chromosome"/>
</dbReference>
<protein>
    <recommendedName>
        <fullName evidence="19 20">Multifunctional fusion protein</fullName>
    </recommendedName>
    <domain>
        <recommendedName>
            <fullName evidence="19">Acetyl-coenzyme A carboxylase carboxyl transferase subunit alpha</fullName>
            <shortName evidence="19">ACCase subunit alpha</shortName>
            <shortName evidence="19">Acetyl-CoA carboxylase carboxyltransferase subunit alpha</shortName>
            <ecNumber evidence="19">2.1.3.15</ecNumber>
        </recommendedName>
    </domain>
    <domain>
        <recommendedName>
            <fullName evidence="20">Acetyl-coenzyme A carboxylase carboxyl transferase subunit beta</fullName>
            <shortName evidence="20">ACCase subunit beta</shortName>
            <shortName evidence="20">Acetyl-CoA carboxylase carboxyltransferase subunit beta</shortName>
        </recommendedName>
    </domain>
</protein>
<comment type="subcellular location">
    <subcellularLocation>
        <location evidence="1 19">Cytoplasm</location>
    </subcellularLocation>
</comment>
<dbReference type="GO" id="GO:0006633">
    <property type="term" value="P:fatty acid biosynthetic process"/>
    <property type="evidence" value="ECO:0007669"/>
    <property type="project" value="UniProtKB-KW"/>
</dbReference>
<dbReference type="PANTHER" id="PTHR42853:SF3">
    <property type="entry name" value="ACETYL-COENZYME A CARBOXYLASE CARBOXYL TRANSFERASE SUBUNIT ALPHA, CHLOROPLASTIC"/>
    <property type="match status" value="1"/>
</dbReference>
<keyword evidence="15 19" id="KW-0443">Lipid metabolism</keyword>
<evidence type="ECO:0000256" key="14">
    <source>
        <dbReference type="ARBA" id="ARBA00022840"/>
    </source>
</evidence>
<gene>
    <name evidence="19" type="primary">accA</name>
    <name evidence="20" type="synonym">accD</name>
    <name evidence="24" type="ordered locus">FsymDg_2339</name>
</gene>
<feature type="domain" description="CoA carboxyltransferase C-terminal" evidence="23">
    <location>
        <begin position="303"/>
        <end position="551"/>
    </location>
</feature>
<sequence>MSPAATTTASAEWVRCRACSALVYRKRFARNLFVCPECGDHGRVGARQRIGHLLDPDSFTPLELTPTGYDPLDFSDGRRYEERWHDARRRTGLPEAVLCGTGRIGGRELAVAVMDFSFMGGSLGSAAGEMITLTAELARERRLPFVVVTTSGGARMQEGVLSLMQMAKTSIAIGQLRRDGLLTVSVVTDPTYGGVAASFATNTDVVLAEAGARLGFAGPRVVRQTTGERLPDGFQGSDFLAARGHVDLVVKRAELRSCLSRLLAVAAPGRRPMAARPAVREPRPPAPRQEHDPVAAGAAARVLIRDPRQLRDRDPWERVRLARDLGRPTTLDLAARAFDSFLELRGDRTHGDSPAIVAGLAEIGGVPVAVVGHQKGHTTAELLSRDFGLAKPEGYRKALRIMELAERLGLPVVTLVDTPGAHPGVEAEERGQASVIANAIQRMSALRVPVVSVVTGEGGSGGALALAVADQVLIVENGVYTVISPEGCSAILWNNSARAPDAARSLGLDPQTLLRAGIVDAVVPEPPGGTQADPGTAADTLRAAVLEALLPLLAVPPDELVARRAARFRGFGAESVDVPARTGRRQEQEYAQVPA</sequence>
<dbReference type="HAMAP" id="MF_00823">
    <property type="entry name" value="AcetylCoA_CT_alpha"/>
    <property type="match status" value="1"/>
</dbReference>
<name>F8B0H8_9ACTN</name>
<feature type="compositionally biased region" description="Basic and acidic residues" evidence="21">
    <location>
        <begin position="278"/>
        <end position="293"/>
    </location>
</feature>
<dbReference type="eggNOG" id="COG0777">
    <property type="taxonomic scope" value="Bacteria"/>
</dbReference>
<dbReference type="RefSeq" id="WP_013873657.1">
    <property type="nucleotide sequence ID" value="NC_015656.1"/>
</dbReference>
<evidence type="ECO:0000256" key="10">
    <source>
        <dbReference type="ARBA" id="ARBA00022741"/>
    </source>
</evidence>
<feature type="binding site" evidence="20">
    <location>
        <position position="38"/>
    </location>
    <ligand>
        <name>Zn(2+)</name>
        <dbReference type="ChEBI" id="CHEBI:29105"/>
    </ligand>
</feature>
<evidence type="ECO:0000256" key="8">
    <source>
        <dbReference type="ARBA" id="ARBA00022679"/>
    </source>
</evidence>
<dbReference type="Pfam" id="PF03255">
    <property type="entry name" value="ACCA"/>
    <property type="match status" value="1"/>
</dbReference>
<evidence type="ECO:0000256" key="21">
    <source>
        <dbReference type="SAM" id="MobiDB-lite"/>
    </source>
</evidence>
<comment type="similarity">
    <text evidence="19">Belongs to the AccA family.</text>
</comment>
<comment type="catalytic activity">
    <reaction evidence="18 19">
        <text>N(6)-carboxybiotinyl-L-lysyl-[protein] + acetyl-CoA = N(6)-biotinyl-L-lysyl-[protein] + malonyl-CoA</text>
        <dbReference type="Rhea" id="RHEA:54728"/>
        <dbReference type="Rhea" id="RHEA-COMP:10505"/>
        <dbReference type="Rhea" id="RHEA-COMP:10506"/>
        <dbReference type="ChEBI" id="CHEBI:57288"/>
        <dbReference type="ChEBI" id="CHEBI:57384"/>
        <dbReference type="ChEBI" id="CHEBI:83144"/>
        <dbReference type="ChEBI" id="CHEBI:83145"/>
        <dbReference type="EC" id="2.1.3.15"/>
    </reaction>
</comment>
<comment type="subunit">
    <text evidence="19">Acetyl-CoA carboxylase is a heterohexamer composed of biotin carboxyl carrier protein (AccB), biotin carboxylase (AccC) and two subunits each of ACCase subunit alpha (AccA) and ACCase subunit beta (AccD).</text>
</comment>
<dbReference type="GO" id="GO:0009317">
    <property type="term" value="C:acetyl-CoA carboxylase complex"/>
    <property type="evidence" value="ECO:0007669"/>
    <property type="project" value="InterPro"/>
</dbReference>
<dbReference type="GO" id="GO:0016743">
    <property type="term" value="F:carboxyl- or carbamoyltransferase activity"/>
    <property type="evidence" value="ECO:0007669"/>
    <property type="project" value="UniProtKB-UniRule"/>
</dbReference>
<feature type="domain" description="CoA carboxyltransferase N-terminal" evidence="22">
    <location>
        <begin position="12"/>
        <end position="281"/>
    </location>
</feature>
<dbReference type="Gene3D" id="3.90.226.10">
    <property type="entry name" value="2-enoyl-CoA Hydratase, Chain A, domain 1"/>
    <property type="match status" value="2"/>
</dbReference>
<comment type="subunit">
    <text evidence="5">Acetyl-CoA carboxylase is a heterotetramer composed of biotin carboxyl carrier protein (AccB), biotin carboxylase (AccC) and two subunits of ACCase subunit beta/alpha.</text>
</comment>
<dbReference type="Pfam" id="PF17848">
    <property type="entry name" value="Zn_ribbon_ACC"/>
    <property type="match status" value="1"/>
</dbReference>
<dbReference type="EMBL" id="CP002801">
    <property type="protein sequence ID" value="AEH09727.1"/>
    <property type="molecule type" value="Genomic_DNA"/>
</dbReference>
<comment type="similarity">
    <text evidence="3">In the C-terminal section; belongs to the AccA family.</text>
</comment>
<evidence type="ECO:0000256" key="6">
    <source>
        <dbReference type="ARBA" id="ARBA00022490"/>
    </source>
</evidence>
<comment type="similarity">
    <text evidence="20">Belongs to the AccD/PCCB family.</text>
</comment>
<keyword evidence="13 20" id="KW-0862">Zinc</keyword>
<evidence type="ECO:0000256" key="5">
    <source>
        <dbReference type="ARBA" id="ARBA00011664"/>
    </source>
</evidence>
<evidence type="ECO:0000256" key="18">
    <source>
        <dbReference type="ARBA" id="ARBA00049152"/>
    </source>
</evidence>
<evidence type="ECO:0000256" key="9">
    <source>
        <dbReference type="ARBA" id="ARBA00022723"/>
    </source>
</evidence>
<comment type="similarity">
    <text evidence="4">In the N-terminal section; belongs to the AccD/PCCB family.</text>
</comment>
<keyword evidence="11 20" id="KW-0863">Zinc-finger</keyword>
<evidence type="ECO:0000313" key="25">
    <source>
        <dbReference type="Proteomes" id="UP000001549"/>
    </source>
</evidence>
<dbReference type="HOGENOM" id="CLU_015486_2_0_11"/>
<keyword evidence="7 19" id="KW-0444">Lipid biosynthesis</keyword>
<keyword evidence="25" id="KW-1185">Reference proteome</keyword>
<keyword evidence="6 19" id="KW-0963">Cytoplasm</keyword>